<comment type="caution">
    <text evidence="1">The sequence shown here is derived from an EMBL/GenBank/DDBJ whole genome shotgun (WGS) entry which is preliminary data.</text>
</comment>
<evidence type="ECO:0000313" key="1">
    <source>
        <dbReference type="EMBL" id="KAA6186041.1"/>
    </source>
</evidence>
<evidence type="ECO:0008006" key="3">
    <source>
        <dbReference type="Google" id="ProtNLM"/>
    </source>
</evidence>
<gene>
    <name evidence="1" type="ORF">F2Q65_06665</name>
</gene>
<dbReference type="OrthoDB" id="9780310at2"/>
<dbReference type="EMBL" id="VWXX01000006">
    <property type="protein sequence ID" value="KAA6186041.1"/>
    <property type="molecule type" value="Genomic_DNA"/>
</dbReference>
<dbReference type="InterPro" id="IPR036520">
    <property type="entry name" value="UPF0759_sf"/>
</dbReference>
<dbReference type="AlphaFoldDB" id="A0A5M8FRF3"/>
<evidence type="ECO:0000313" key="2">
    <source>
        <dbReference type="Proteomes" id="UP000322981"/>
    </source>
</evidence>
<reference evidence="1 2" key="1">
    <citation type="submission" date="2019-09" db="EMBL/GenBank/DDBJ databases">
        <title>Whole-genome sequence of the purple sulfur bacterium Thiohalocapsa marina DSM 19078.</title>
        <authorList>
            <person name="Kyndt J.A."/>
            <person name="Meyer T.E."/>
        </authorList>
    </citation>
    <scope>NUCLEOTIDE SEQUENCE [LARGE SCALE GENOMIC DNA]</scope>
    <source>
        <strain evidence="1 2">DSM 19078</strain>
    </source>
</reference>
<dbReference type="Proteomes" id="UP000322981">
    <property type="component" value="Unassembled WGS sequence"/>
</dbReference>
<organism evidence="1 2">
    <name type="scientific">Thiohalocapsa marina</name>
    <dbReference type="NCBI Taxonomy" id="424902"/>
    <lineage>
        <taxon>Bacteria</taxon>
        <taxon>Pseudomonadati</taxon>
        <taxon>Pseudomonadota</taxon>
        <taxon>Gammaproteobacteria</taxon>
        <taxon>Chromatiales</taxon>
        <taxon>Chromatiaceae</taxon>
        <taxon>Thiohalocapsa</taxon>
    </lineage>
</organism>
<keyword evidence="2" id="KW-1185">Reference proteome</keyword>
<name>A0A5M8FRF3_9GAMM</name>
<sequence length="187" mass="20648">MTITIDVAPADGCSLGAPETFFPPDLPEDWRLTFYANAFSAAYLPAARWMSAPVQTLADWRTDVHARFRFYLQRPAPLDDQAWLQAAAGAVAALAPGPAAFVTDPEDDHGPGVLLDPASVAGHRYIGGVLRSPRALNDDPRGARHWVQRQLEARPGTDRWLILLERPTATQLQRWRDLLDLLGHGFC</sequence>
<dbReference type="RefSeq" id="WP_150091676.1">
    <property type="nucleotide sequence ID" value="NZ_JBFUOH010000112.1"/>
</dbReference>
<proteinExistence type="predicted"/>
<protein>
    <recommendedName>
        <fullName evidence="3">DUF72 domain-containing protein</fullName>
    </recommendedName>
</protein>
<accession>A0A5M8FRF3</accession>
<dbReference type="Gene3D" id="3.20.20.410">
    <property type="entry name" value="Protein of unknown function UPF0759"/>
    <property type="match status" value="1"/>
</dbReference>
<dbReference type="SUPFAM" id="SSF117396">
    <property type="entry name" value="TM1631-like"/>
    <property type="match status" value="1"/>
</dbReference>